<dbReference type="EMBL" id="KV921872">
    <property type="protein sequence ID" value="ORE09838.1"/>
    <property type="molecule type" value="Genomic_DNA"/>
</dbReference>
<dbReference type="AlphaFoldDB" id="A0A1X0RD75"/>
<dbReference type="VEuPathDB" id="FungiDB:BCV72DRAFT_201019"/>
<accession>A0A1X0RD75</accession>
<protein>
    <submittedName>
        <fullName evidence="1">Uncharacterized protein</fullName>
    </submittedName>
</protein>
<organism evidence="1">
    <name type="scientific">Rhizopus microsporus var. microsporus</name>
    <dbReference type="NCBI Taxonomy" id="86635"/>
    <lineage>
        <taxon>Eukaryota</taxon>
        <taxon>Fungi</taxon>
        <taxon>Fungi incertae sedis</taxon>
        <taxon>Mucoromycota</taxon>
        <taxon>Mucoromycotina</taxon>
        <taxon>Mucoromycetes</taxon>
        <taxon>Mucorales</taxon>
        <taxon>Mucorineae</taxon>
        <taxon>Rhizopodaceae</taxon>
        <taxon>Rhizopus</taxon>
    </lineage>
</organism>
<dbReference type="Proteomes" id="UP000242414">
    <property type="component" value="Unassembled WGS sequence"/>
</dbReference>
<sequence>MDILKLAIFILRTINIDSKQNIFSFNIEGFKINFFVTSIENEKIYVMKKL</sequence>
<evidence type="ECO:0000313" key="1">
    <source>
        <dbReference type="EMBL" id="ORE09838.1"/>
    </source>
</evidence>
<reference evidence="1" key="1">
    <citation type="journal article" date="2016" name="Proc. Natl. Acad. Sci. U.S.A.">
        <title>Lipid metabolic changes in an early divergent fungus govern the establishment of a mutualistic symbiosis with endobacteria.</title>
        <authorList>
            <person name="Lastovetsky O.A."/>
            <person name="Gaspar M.L."/>
            <person name="Mondo S.J."/>
            <person name="LaButti K.M."/>
            <person name="Sandor L."/>
            <person name="Grigoriev I.V."/>
            <person name="Henry S.A."/>
            <person name="Pawlowska T.E."/>
        </authorList>
    </citation>
    <scope>NUCLEOTIDE SEQUENCE [LARGE SCALE GENOMIC DNA]</scope>
    <source>
        <strain evidence="1">ATCC 52814</strain>
    </source>
</reference>
<gene>
    <name evidence="1" type="ORF">BCV72DRAFT_201019</name>
</gene>
<name>A0A1X0RD75_RHIZD</name>
<proteinExistence type="predicted"/>